<evidence type="ECO:0000313" key="2">
    <source>
        <dbReference type="Proteomes" id="UP000593577"/>
    </source>
</evidence>
<evidence type="ECO:0000313" key="1">
    <source>
        <dbReference type="EMBL" id="MBA0701439.1"/>
    </source>
</evidence>
<keyword evidence="2" id="KW-1185">Reference proteome</keyword>
<dbReference type="Proteomes" id="UP000593577">
    <property type="component" value="Unassembled WGS sequence"/>
</dbReference>
<accession>A0A7J8YQY4</accession>
<gene>
    <name evidence="1" type="ORF">Goari_020473</name>
</gene>
<organism evidence="1 2">
    <name type="scientific">Gossypium aridum</name>
    <name type="common">American cotton</name>
    <name type="synonym">Erioxylum aridum</name>
    <dbReference type="NCBI Taxonomy" id="34290"/>
    <lineage>
        <taxon>Eukaryota</taxon>
        <taxon>Viridiplantae</taxon>
        <taxon>Streptophyta</taxon>
        <taxon>Embryophyta</taxon>
        <taxon>Tracheophyta</taxon>
        <taxon>Spermatophyta</taxon>
        <taxon>Magnoliopsida</taxon>
        <taxon>eudicotyledons</taxon>
        <taxon>Gunneridae</taxon>
        <taxon>Pentapetalae</taxon>
        <taxon>rosids</taxon>
        <taxon>malvids</taxon>
        <taxon>Malvales</taxon>
        <taxon>Malvaceae</taxon>
        <taxon>Malvoideae</taxon>
        <taxon>Gossypium</taxon>
    </lineage>
</organism>
<comment type="caution">
    <text evidence="1">The sequence shown here is derived from an EMBL/GenBank/DDBJ whole genome shotgun (WGS) entry which is preliminary data.</text>
</comment>
<dbReference type="EMBL" id="JABFAA010266674">
    <property type="protein sequence ID" value="MBA0701439.1"/>
    <property type="molecule type" value="Genomic_DNA"/>
</dbReference>
<proteinExistence type="predicted"/>
<protein>
    <submittedName>
        <fullName evidence="1">Uncharacterized protein</fullName>
    </submittedName>
</protein>
<dbReference type="AlphaFoldDB" id="A0A7J8YQY4"/>
<reference evidence="1 2" key="1">
    <citation type="journal article" date="2019" name="Genome Biol. Evol.">
        <title>Insights into the evolution of the New World diploid cottons (Gossypium, subgenus Houzingenia) based on genome sequencing.</title>
        <authorList>
            <person name="Grover C.E."/>
            <person name="Arick M.A. 2nd"/>
            <person name="Thrash A."/>
            <person name="Conover J.L."/>
            <person name="Sanders W.S."/>
            <person name="Peterson D.G."/>
            <person name="Frelichowski J.E."/>
            <person name="Scheffler J.A."/>
            <person name="Scheffler B.E."/>
            <person name="Wendel J.F."/>
        </authorList>
    </citation>
    <scope>NUCLEOTIDE SEQUENCE [LARGE SCALE GENOMIC DNA]</scope>
    <source>
        <strain evidence="1">185</strain>
        <tissue evidence="1">Leaf</tissue>
    </source>
</reference>
<name>A0A7J8YQY4_GOSAI</name>
<feature type="non-terminal residue" evidence="1">
    <location>
        <position position="1"/>
    </location>
</feature>
<sequence length="75" mass="8406">MPLTLRSHLVGGIGMHSPYSAGPPTNRRLVACNAITGNFYFFFHRFLLLLPSFSYFVARAGHLQQRYEAGFCLVA</sequence>